<dbReference type="EMBL" id="RCMK01001805">
    <property type="protein sequence ID" value="KAG2888222.1"/>
    <property type="molecule type" value="Genomic_DNA"/>
</dbReference>
<evidence type="ECO:0000313" key="2">
    <source>
        <dbReference type="EMBL" id="KAG2883709.1"/>
    </source>
</evidence>
<comment type="caution">
    <text evidence="5">The sequence shown here is derived from an EMBL/GenBank/DDBJ whole genome shotgun (WGS) entry which is preliminary data.</text>
</comment>
<proteinExistence type="predicted"/>
<protein>
    <submittedName>
        <fullName evidence="5">Uncharacterized protein</fullName>
    </submittedName>
</protein>
<dbReference type="EMBL" id="RCML01002109">
    <property type="protein sequence ID" value="KAG2958975.1"/>
    <property type="molecule type" value="Genomic_DNA"/>
</dbReference>
<dbReference type="EMBL" id="RCMI01001551">
    <property type="protein sequence ID" value="KAG2883709.1"/>
    <property type="molecule type" value="Genomic_DNA"/>
</dbReference>
<dbReference type="InterPro" id="IPR021109">
    <property type="entry name" value="Peptidase_aspartic_dom_sf"/>
</dbReference>
<dbReference type="AlphaFoldDB" id="A0A8T1H022"/>
<dbReference type="EMBL" id="RCMV01002768">
    <property type="protein sequence ID" value="KAG3201254.1"/>
    <property type="molecule type" value="Genomic_DNA"/>
</dbReference>
<dbReference type="Proteomes" id="UP000774804">
    <property type="component" value="Unassembled WGS sequence"/>
</dbReference>
<evidence type="ECO:0000313" key="4">
    <source>
        <dbReference type="EMBL" id="KAG2958975.1"/>
    </source>
</evidence>
<evidence type="ECO:0000313" key="6">
    <source>
        <dbReference type="Proteomes" id="UP000760860"/>
    </source>
</evidence>
<evidence type="ECO:0000313" key="5">
    <source>
        <dbReference type="EMBL" id="KAG3201254.1"/>
    </source>
</evidence>
<dbReference type="Proteomes" id="UP000736787">
    <property type="component" value="Unassembled WGS sequence"/>
</dbReference>
<name>A0A8T1H022_9STRA</name>
<evidence type="ECO:0000313" key="1">
    <source>
        <dbReference type="EMBL" id="KAG2817779.1"/>
    </source>
</evidence>
<dbReference type="Proteomes" id="UP000760860">
    <property type="component" value="Unassembled WGS sequence"/>
</dbReference>
<evidence type="ECO:0000313" key="3">
    <source>
        <dbReference type="EMBL" id="KAG2888222.1"/>
    </source>
</evidence>
<dbReference type="Proteomes" id="UP000735874">
    <property type="component" value="Unassembled WGS sequence"/>
</dbReference>
<sequence length="38" mass="4531">MDPTVKFEDFDSSEQFTVLETDKYDLILGMPWLKKHEP</sequence>
<dbReference type="EMBL" id="RCMG01001911">
    <property type="protein sequence ID" value="KAG2817779.1"/>
    <property type="molecule type" value="Genomic_DNA"/>
</dbReference>
<gene>
    <name evidence="1" type="ORF">PC113_g22930</name>
    <name evidence="2" type="ORF">PC115_g21545</name>
    <name evidence="3" type="ORF">PC117_g24964</name>
    <name evidence="4" type="ORF">PC118_g23252</name>
    <name evidence="5" type="ORF">PC129_g23569</name>
</gene>
<accession>A0A8T1H022</accession>
<reference evidence="5" key="1">
    <citation type="submission" date="2018-05" db="EMBL/GenBank/DDBJ databases">
        <title>Effector identification in a new, highly contiguous assembly of the strawberry crown rot pathogen Phytophthora cactorum.</title>
        <authorList>
            <person name="Armitage A.D."/>
            <person name="Nellist C.F."/>
            <person name="Bates H."/>
            <person name="Vickerstaff R.J."/>
            <person name="Harrison R.J."/>
        </authorList>
    </citation>
    <scope>NUCLEOTIDE SEQUENCE</scope>
    <source>
        <strain evidence="1">15-7</strain>
        <strain evidence="2">4032</strain>
        <strain evidence="3">4040</strain>
        <strain evidence="4">P415</strain>
        <strain evidence="5">P421</strain>
    </source>
</reference>
<organism evidence="5 6">
    <name type="scientific">Phytophthora cactorum</name>
    <dbReference type="NCBI Taxonomy" id="29920"/>
    <lineage>
        <taxon>Eukaryota</taxon>
        <taxon>Sar</taxon>
        <taxon>Stramenopiles</taxon>
        <taxon>Oomycota</taxon>
        <taxon>Peronosporomycetes</taxon>
        <taxon>Peronosporales</taxon>
        <taxon>Peronosporaceae</taxon>
        <taxon>Phytophthora</taxon>
    </lineage>
</organism>
<dbReference type="Proteomes" id="UP000697107">
    <property type="component" value="Unassembled WGS sequence"/>
</dbReference>
<dbReference type="Gene3D" id="2.40.70.10">
    <property type="entry name" value="Acid Proteases"/>
    <property type="match status" value="1"/>
</dbReference>